<dbReference type="VEuPathDB" id="MicrosporidiaDB:NAPIS_ORF01714"/>
<accession>T0MIA1</accession>
<reference evidence="1 2" key="1">
    <citation type="journal article" date="2013" name="BMC Genomics">
        <title>Genome sequencing and comparative genomics of honey bee microsporidia, Nosema apis reveal novel insights into host-parasite interactions.</title>
        <authorList>
            <person name="Chen Yp."/>
            <person name="Pettis J.S."/>
            <person name="Zhao Y."/>
            <person name="Liu X."/>
            <person name="Tallon L.J."/>
            <person name="Sadzewicz L.D."/>
            <person name="Li R."/>
            <person name="Zheng H."/>
            <person name="Huang S."/>
            <person name="Zhang X."/>
            <person name="Hamilton M.C."/>
            <person name="Pernal S.F."/>
            <person name="Melathopoulos A.P."/>
            <person name="Yan X."/>
            <person name="Evans J.D."/>
        </authorList>
    </citation>
    <scope>NUCLEOTIDE SEQUENCE [LARGE SCALE GENOMIC DNA]</scope>
    <source>
        <strain evidence="1 2">BRL 01</strain>
    </source>
</reference>
<organism evidence="1 2">
    <name type="scientific">Vairimorpha apis BRL 01</name>
    <dbReference type="NCBI Taxonomy" id="1037528"/>
    <lineage>
        <taxon>Eukaryota</taxon>
        <taxon>Fungi</taxon>
        <taxon>Fungi incertae sedis</taxon>
        <taxon>Microsporidia</taxon>
        <taxon>Nosematidae</taxon>
        <taxon>Vairimorpha</taxon>
    </lineage>
</organism>
<sequence length="369" mass="44166">MFLFLITVLSYNIYKLNLKAKNYIIFDYETSSVLSYDFLKDVLSNNLEHRNLFFYKNENSSELYFYKFFNNTNTSKENRVYIIEKDKNFTLNNFLIPINRYCELNEIIPKFLLEKSNENIPIIKVENYVNFSKVIWNNILNDQININKTNTINIIYNILNETVASLTLLFKNYPLLFFKNNEEKIKNVFEIILNASKYSTTVEFNTIYNSLKNLVENYNDNYIMQRYHSIKGQDITEESKDFCFSCLLTDISNILGYFNNPNQYCFEICNIVEYQTNFIFGQFFVGVTVDLNINIVKHDYTNKPYIFIYDNNNVKIDKFITIDYDDKFTIFFNKLFCLQNDINRIKVIIHTINKIYESNNIDLKKNIYD</sequence>
<keyword evidence="2" id="KW-1185">Reference proteome</keyword>
<proteinExistence type="predicted"/>
<name>T0MIA1_9MICR</name>
<evidence type="ECO:0000313" key="2">
    <source>
        <dbReference type="Proteomes" id="UP000053780"/>
    </source>
</evidence>
<dbReference type="AlphaFoldDB" id="T0MIA1"/>
<gene>
    <name evidence="1" type="ORF">NAPIS_ORF01714</name>
</gene>
<evidence type="ECO:0000313" key="1">
    <source>
        <dbReference type="EMBL" id="EQB60715.1"/>
    </source>
</evidence>
<protein>
    <submittedName>
        <fullName evidence="1">Uncharacterized protein</fullName>
    </submittedName>
</protein>
<dbReference type="Proteomes" id="UP000053780">
    <property type="component" value="Unassembled WGS sequence"/>
</dbReference>
<dbReference type="EMBL" id="KE647248">
    <property type="protein sequence ID" value="EQB60715.1"/>
    <property type="molecule type" value="Genomic_DNA"/>
</dbReference>
<dbReference type="HOGENOM" id="CLU_064127_0_0_1"/>